<dbReference type="Proteomes" id="UP000008744">
    <property type="component" value="Unassembled WGS sequence"/>
</dbReference>
<sequence length="350" mass="38681">MLHDELLNVQEEHDEADSSASVETAMPNHVAGPEGNVNNSDADQEVHTFPLSYLEDPDLNTPIVLGPFYNGNYAFSALLPTRMYGLVVEPHSLANSECYIIDPIEFGRILLTNARSQMEPNRPVTEEEINSVAHKLCLVLKLSWCMPQLVQRPIHGHLLVVYAMDRVTGDFIGCMAGKMVPEIDPETQYLSFLPIVSGICPNTGLHQIVFKAILHLVVLIRFRTGVYFFNGHRIARYLQDAVGAIESEEAVSEMANGLASALNESSTTSLIQIQGPLVIGCVVDRATGLIVGYGVGQYQPHPVVNQNGEYAGQAWHREVRGFSFDDYDDSSNIVARFITGIMLRLNNNNQ</sequence>
<feature type="region of interest" description="Disordered" evidence="1">
    <location>
        <begin position="10"/>
        <end position="42"/>
    </location>
</feature>
<evidence type="ECO:0000256" key="1">
    <source>
        <dbReference type="SAM" id="MobiDB-lite"/>
    </source>
</evidence>
<evidence type="ECO:0000313" key="2">
    <source>
        <dbReference type="EMBL" id="EDW34099.1"/>
    </source>
</evidence>
<reference evidence="2 3" key="1">
    <citation type="journal article" date="2007" name="Nature">
        <title>Evolution of genes and genomes on the Drosophila phylogeny.</title>
        <authorList>
            <consortium name="Drosophila 12 Genomes Consortium"/>
            <person name="Clark A.G."/>
            <person name="Eisen M.B."/>
            <person name="Smith D.R."/>
            <person name="Bergman C.M."/>
            <person name="Oliver B."/>
            <person name="Markow T.A."/>
            <person name="Kaufman T.C."/>
            <person name="Kellis M."/>
            <person name="Gelbart W."/>
            <person name="Iyer V.N."/>
            <person name="Pollard D.A."/>
            <person name="Sackton T.B."/>
            <person name="Larracuente A.M."/>
            <person name="Singh N.D."/>
            <person name="Abad J.P."/>
            <person name="Abt D.N."/>
            <person name="Adryan B."/>
            <person name="Aguade M."/>
            <person name="Akashi H."/>
            <person name="Anderson W.W."/>
            <person name="Aquadro C.F."/>
            <person name="Ardell D.H."/>
            <person name="Arguello R."/>
            <person name="Artieri C.G."/>
            <person name="Barbash D.A."/>
            <person name="Barker D."/>
            <person name="Barsanti P."/>
            <person name="Batterham P."/>
            <person name="Batzoglou S."/>
            <person name="Begun D."/>
            <person name="Bhutkar A."/>
            <person name="Blanco E."/>
            <person name="Bosak S.A."/>
            <person name="Bradley R.K."/>
            <person name="Brand A.D."/>
            <person name="Brent M.R."/>
            <person name="Brooks A.N."/>
            <person name="Brown R.H."/>
            <person name="Butlin R.K."/>
            <person name="Caggese C."/>
            <person name="Calvi B.R."/>
            <person name="Bernardo de Carvalho A."/>
            <person name="Caspi A."/>
            <person name="Castrezana S."/>
            <person name="Celniker S.E."/>
            <person name="Chang J.L."/>
            <person name="Chapple C."/>
            <person name="Chatterji S."/>
            <person name="Chinwalla A."/>
            <person name="Civetta A."/>
            <person name="Clifton S.W."/>
            <person name="Comeron J.M."/>
            <person name="Costello J.C."/>
            <person name="Coyne J.A."/>
            <person name="Daub J."/>
            <person name="David R.G."/>
            <person name="Delcher A.L."/>
            <person name="Delehaunty K."/>
            <person name="Do C.B."/>
            <person name="Ebling H."/>
            <person name="Edwards K."/>
            <person name="Eickbush T."/>
            <person name="Evans J.D."/>
            <person name="Filipski A."/>
            <person name="Findeiss S."/>
            <person name="Freyhult E."/>
            <person name="Fulton L."/>
            <person name="Fulton R."/>
            <person name="Garcia A.C."/>
            <person name="Gardiner A."/>
            <person name="Garfield D.A."/>
            <person name="Garvin B.E."/>
            <person name="Gibson G."/>
            <person name="Gilbert D."/>
            <person name="Gnerre S."/>
            <person name="Godfrey J."/>
            <person name="Good R."/>
            <person name="Gotea V."/>
            <person name="Gravely B."/>
            <person name="Greenberg A.J."/>
            <person name="Griffiths-Jones S."/>
            <person name="Gross S."/>
            <person name="Guigo R."/>
            <person name="Gustafson E.A."/>
            <person name="Haerty W."/>
            <person name="Hahn M.W."/>
            <person name="Halligan D.L."/>
            <person name="Halpern A.L."/>
            <person name="Halter G.M."/>
            <person name="Han M.V."/>
            <person name="Heger A."/>
            <person name="Hillier L."/>
            <person name="Hinrichs A.S."/>
            <person name="Holmes I."/>
            <person name="Hoskins R.A."/>
            <person name="Hubisz M.J."/>
            <person name="Hultmark D."/>
            <person name="Huntley M.A."/>
            <person name="Jaffe D.B."/>
            <person name="Jagadeeshan S."/>
            <person name="Jeck W.R."/>
            <person name="Johnson J."/>
            <person name="Jones C.D."/>
            <person name="Jordan W.C."/>
            <person name="Karpen G.H."/>
            <person name="Kataoka E."/>
            <person name="Keightley P.D."/>
            <person name="Kheradpour P."/>
            <person name="Kirkness E.F."/>
            <person name="Koerich L.B."/>
            <person name="Kristiansen K."/>
            <person name="Kudrna D."/>
            <person name="Kulathinal R.J."/>
            <person name="Kumar S."/>
            <person name="Kwok R."/>
            <person name="Lander E."/>
            <person name="Langley C.H."/>
            <person name="Lapoint R."/>
            <person name="Lazzaro B.P."/>
            <person name="Lee S.J."/>
            <person name="Levesque L."/>
            <person name="Li R."/>
            <person name="Lin C.F."/>
            <person name="Lin M.F."/>
            <person name="Lindblad-Toh K."/>
            <person name="Llopart A."/>
            <person name="Long M."/>
            <person name="Low L."/>
            <person name="Lozovsky E."/>
            <person name="Lu J."/>
            <person name="Luo M."/>
            <person name="Machado C.A."/>
            <person name="Makalowski W."/>
            <person name="Marzo M."/>
            <person name="Matsuda M."/>
            <person name="Matzkin L."/>
            <person name="McAllister B."/>
            <person name="McBride C.S."/>
            <person name="McKernan B."/>
            <person name="McKernan K."/>
            <person name="Mendez-Lago M."/>
            <person name="Minx P."/>
            <person name="Mollenhauer M.U."/>
            <person name="Montooth K."/>
            <person name="Mount S.M."/>
            <person name="Mu X."/>
            <person name="Myers E."/>
            <person name="Negre B."/>
            <person name="Newfeld S."/>
            <person name="Nielsen R."/>
            <person name="Noor M.A."/>
            <person name="O'Grady P."/>
            <person name="Pachter L."/>
            <person name="Papaceit M."/>
            <person name="Parisi M.J."/>
            <person name="Parisi M."/>
            <person name="Parts L."/>
            <person name="Pedersen J.S."/>
            <person name="Pesole G."/>
            <person name="Phillippy A.M."/>
            <person name="Ponting C.P."/>
            <person name="Pop M."/>
            <person name="Porcelli D."/>
            <person name="Powell J.R."/>
            <person name="Prohaska S."/>
            <person name="Pruitt K."/>
            <person name="Puig M."/>
            <person name="Quesneville H."/>
            <person name="Ram K.R."/>
            <person name="Rand D."/>
            <person name="Rasmussen M.D."/>
            <person name="Reed L.K."/>
            <person name="Reenan R."/>
            <person name="Reily A."/>
            <person name="Remington K.A."/>
            <person name="Rieger T.T."/>
            <person name="Ritchie M.G."/>
            <person name="Robin C."/>
            <person name="Rogers Y.H."/>
            <person name="Rohde C."/>
            <person name="Rozas J."/>
            <person name="Rubenfield M.J."/>
            <person name="Ruiz A."/>
            <person name="Russo S."/>
            <person name="Salzberg S.L."/>
            <person name="Sanchez-Gracia A."/>
            <person name="Saranga D.J."/>
            <person name="Sato H."/>
            <person name="Schaeffer S.W."/>
            <person name="Schatz M.C."/>
            <person name="Schlenke T."/>
            <person name="Schwartz R."/>
            <person name="Segarra C."/>
            <person name="Singh R.S."/>
            <person name="Sirot L."/>
            <person name="Sirota M."/>
            <person name="Sisneros N.B."/>
            <person name="Smith C.D."/>
            <person name="Smith T.F."/>
            <person name="Spieth J."/>
            <person name="Stage D.E."/>
            <person name="Stark A."/>
            <person name="Stephan W."/>
            <person name="Strausberg R.L."/>
            <person name="Strempel S."/>
            <person name="Sturgill D."/>
            <person name="Sutton G."/>
            <person name="Sutton G.G."/>
            <person name="Tao W."/>
            <person name="Teichmann S."/>
            <person name="Tobari Y.N."/>
            <person name="Tomimura Y."/>
            <person name="Tsolas J.M."/>
            <person name="Valente V.L."/>
            <person name="Venter E."/>
            <person name="Venter J.C."/>
            <person name="Vicario S."/>
            <person name="Vieira F.G."/>
            <person name="Vilella A.J."/>
            <person name="Villasante A."/>
            <person name="Walenz B."/>
            <person name="Wang J."/>
            <person name="Wasserman M."/>
            <person name="Watts T."/>
            <person name="Wilson D."/>
            <person name="Wilson R.K."/>
            <person name="Wing R.A."/>
            <person name="Wolfner M.F."/>
            <person name="Wong A."/>
            <person name="Wong G.K."/>
            <person name="Wu C.I."/>
            <person name="Wu G."/>
            <person name="Yamamoto D."/>
            <person name="Yang H.P."/>
            <person name="Yang S.P."/>
            <person name="Yorke J.A."/>
            <person name="Yoshida K."/>
            <person name="Zdobnov E."/>
            <person name="Zhang P."/>
            <person name="Zhang Y."/>
            <person name="Zimin A.V."/>
            <person name="Baldwin J."/>
            <person name="Abdouelleil A."/>
            <person name="Abdulkadir J."/>
            <person name="Abebe A."/>
            <person name="Abera B."/>
            <person name="Abreu J."/>
            <person name="Acer S.C."/>
            <person name="Aftuck L."/>
            <person name="Alexander A."/>
            <person name="An P."/>
            <person name="Anderson E."/>
            <person name="Anderson S."/>
            <person name="Arachi H."/>
            <person name="Azer M."/>
            <person name="Bachantsang P."/>
            <person name="Barry A."/>
            <person name="Bayul T."/>
            <person name="Berlin A."/>
            <person name="Bessette D."/>
            <person name="Bloom T."/>
            <person name="Blye J."/>
            <person name="Boguslavskiy L."/>
            <person name="Bonnet C."/>
            <person name="Boukhgalter B."/>
            <person name="Bourzgui I."/>
            <person name="Brown A."/>
            <person name="Cahill P."/>
            <person name="Channer S."/>
            <person name="Cheshatsang Y."/>
            <person name="Chuda L."/>
            <person name="Citroen M."/>
            <person name="Collymore A."/>
            <person name="Cooke P."/>
            <person name="Costello M."/>
            <person name="D'Aco K."/>
            <person name="Daza R."/>
            <person name="De Haan G."/>
            <person name="DeGray S."/>
            <person name="DeMaso C."/>
            <person name="Dhargay N."/>
            <person name="Dooley K."/>
            <person name="Dooley E."/>
            <person name="Doricent M."/>
            <person name="Dorje P."/>
            <person name="Dorjee K."/>
            <person name="Dupes A."/>
            <person name="Elong R."/>
            <person name="Falk J."/>
            <person name="Farina A."/>
            <person name="Faro S."/>
            <person name="Ferguson D."/>
            <person name="Fisher S."/>
            <person name="Foley C.D."/>
            <person name="Franke A."/>
            <person name="Friedrich D."/>
            <person name="Gadbois L."/>
            <person name="Gearin G."/>
            <person name="Gearin C.R."/>
            <person name="Giannoukos G."/>
            <person name="Goode T."/>
            <person name="Graham J."/>
            <person name="Grandbois E."/>
            <person name="Grewal S."/>
            <person name="Gyaltsen K."/>
            <person name="Hafez N."/>
            <person name="Hagos B."/>
            <person name="Hall J."/>
            <person name="Henson C."/>
            <person name="Hollinger A."/>
            <person name="Honan T."/>
            <person name="Huard M.D."/>
            <person name="Hughes L."/>
            <person name="Hurhula B."/>
            <person name="Husby M.E."/>
            <person name="Kamat A."/>
            <person name="Kanga B."/>
            <person name="Kashin S."/>
            <person name="Khazanovich D."/>
            <person name="Kisner P."/>
            <person name="Lance K."/>
            <person name="Lara M."/>
            <person name="Lee W."/>
            <person name="Lennon N."/>
            <person name="Letendre F."/>
            <person name="LeVine R."/>
            <person name="Lipovsky A."/>
            <person name="Liu X."/>
            <person name="Liu J."/>
            <person name="Liu S."/>
            <person name="Lokyitsang T."/>
            <person name="Lokyitsang Y."/>
            <person name="Lubonja R."/>
            <person name="Lui A."/>
            <person name="MacDonald P."/>
            <person name="Magnisalis V."/>
            <person name="Maru K."/>
            <person name="Matthews C."/>
            <person name="McCusker W."/>
            <person name="McDonough S."/>
            <person name="Mehta T."/>
            <person name="Meldrim J."/>
            <person name="Meneus L."/>
            <person name="Mihai O."/>
            <person name="Mihalev A."/>
            <person name="Mihova T."/>
            <person name="Mittelman R."/>
            <person name="Mlenga V."/>
            <person name="Montmayeur A."/>
            <person name="Mulrain L."/>
            <person name="Navidi A."/>
            <person name="Naylor J."/>
            <person name="Negash T."/>
            <person name="Nguyen T."/>
            <person name="Nguyen N."/>
            <person name="Nicol R."/>
            <person name="Norbu C."/>
            <person name="Norbu N."/>
            <person name="Novod N."/>
            <person name="O'Neill B."/>
            <person name="Osman S."/>
            <person name="Markiewicz E."/>
            <person name="Oyono O.L."/>
            <person name="Patti C."/>
            <person name="Phunkhang P."/>
            <person name="Pierre F."/>
            <person name="Priest M."/>
            <person name="Raghuraman S."/>
            <person name="Rege F."/>
            <person name="Reyes R."/>
            <person name="Rise C."/>
            <person name="Rogov P."/>
            <person name="Ross K."/>
            <person name="Ryan E."/>
            <person name="Settipalli S."/>
            <person name="Shea T."/>
            <person name="Sherpa N."/>
            <person name="Shi L."/>
            <person name="Shih D."/>
            <person name="Sparrow T."/>
            <person name="Spaulding J."/>
            <person name="Stalker J."/>
            <person name="Stange-Thomann N."/>
            <person name="Stavropoulos S."/>
            <person name="Stone C."/>
            <person name="Strader C."/>
            <person name="Tesfaye S."/>
            <person name="Thomson T."/>
            <person name="Thoulutsang Y."/>
            <person name="Thoulutsang D."/>
            <person name="Topham K."/>
            <person name="Topping I."/>
            <person name="Tsamla T."/>
            <person name="Vassiliev H."/>
            <person name="Vo A."/>
            <person name="Wangchuk T."/>
            <person name="Wangdi T."/>
            <person name="Weiand M."/>
            <person name="Wilkinson J."/>
            <person name="Wilson A."/>
            <person name="Yadav S."/>
            <person name="Young G."/>
            <person name="Yu Q."/>
            <person name="Zembek L."/>
            <person name="Zhong D."/>
            <person name="Zimmer A."/>
            <person name="Zwirko Z."/>
            <person name="Jaffe D.B."/>
            <person name="Alvarez P."/>
            <person name="Brockman W."/>
            <person name="Butler J."/>
            <person name="Chin C."/>
            <person name="Gnerre S."/>
            <person name="Grabherr M."/>
            <person name="Kleber M."/>
            <person name="Mauceli E."/>
            <person name="MacCallum I."/>
        </authorList>
    </citation>
    <scope>NUCLEOTIDE SEQUENCE [LARGE SCALE GENOMIC DNA]</scope>
    <source>
        <strain evidence="3">MSH-3 / Tucson 14011-0111.49</strain>
    </source>
</reference>
<proteinExistence type="predicted"/>
<name>B4GER4_DROPE</name>
<gene>
    <name evidence="2" type="primary">Dper\GL21754</name>
    <name evidence="2" type="ORF">Dper_GL21754</name>
</gene>
<organism evidence="3">
    <name type="scientific">Drosophila persimilis</name>
    <name type="common">Fruit fly</name>
    <dbReference type="NCBI Taxonomy" id="7234"/>
    <lineage>
        <taxon>Eukaryota</taxon>
        <taxon>Metazoa</taxon>
        <taxon>Ecdysozoa</taxon>
        <taxon>Arthropoda</taxon>
        <taxon>Hexapoda</taxon>
        <taxon>Insecta</taxon>
        <taxon>Pterygota</taxon>
        <taxon>Neoptera</taxon>
        <taxon>Endopterygota</taxon>
        <taxon>Diptera</taxon>
        <taxon>Brachycera</taxon>
        <taxon>Muscomorpha</taxon>
        <taxon>Ephydroidea</taxon>
        <taxon>Drosophilidae</taxon>
        <taxon>Drosophila</taxon>
        <taxon>Sophophora</taxon>
    </lineage>
</organism>
<protein>
    <submittedName>
        <fullName evidence="2">GL21754</fullName>
    </submittedName>
</protein>
<accession>B4GER4</accession>
<evidence type="ECO:0000313" key="3">
    <source>
        <dbReference type="Proteomes" id="UP000008744"/>
    </source>
</evidence>
<dbReference type="EMBL" id="CH479182">
    <property type="protein sequence ID" value="EDW34099.1"/>
    <property type="molecule type" value="Genomic_DNA"/>
</dbReference>
<keyword evidence="3" id="KW-1185">Reference proteome</keyword>
<dbReference type="OMA" id="ANSECYI"/>
<dbReference type="AlphaFoldDB" id="B4GER4"/>
<dbReference type="HOGENOM" id="CLU_792912_0_0_1"/>